<gene>
    <name evidence="2" type="ORF">PV399_36635</name>
    <name evidence="3" type="ORF">PV666_37645</name>
</gene>
<evidence type="ECO:0000313" key="5">
    <source>
        <dbReference type="Proteomes" id="UP001282288"/>
    </source>
</evidence>
<evidence type="ECO:0000313" key="4">
    <source>
        <dbReference type="Proteomes" id="UP001272987"/>
    </source>
</evidence>
<feature type="region of interest" description="Disordered" evidence="1">
    <location>
        <begin position="130"/>
        <end position="162"/>
    </location>
</feature>
<comment type="caution">
    <text evidence="2">The sequence shown here is derived from an EMBL/GenBank/DDBJ whole genome shotgun (WGS) entry which is preliminary data.</text>
</comment>
<dbReference type="EMBL" id="JARAWP010000028">
    <property type="protein sequence ID" value="MDX3023557.1"/>
    <property type="molecule type" value="Genomic_DNA"/>
</dbReference>
<evidence type="ECO:0000313" key="2">
    <source>
        <dbReference type="EMBL" id="MDX2965213.1"/>
    </source>
</evidence>
<sequence>MLADGDAAASAVARQAQVQALAAKYESFTAFRNRIDALIRTLKESPAGATQLGQDQVVRNQFGGGHGAWTEAAGLFTAYQSVITDLESLSKLLSDSMEGMSIAVLASHKGYDNVDLDVRQRMAAISTETRQHYDGEYVPEVPGSAPKTEAAPASADQTTGGL</sequence>
<dbReference type="RefSeq" id="WP_050987355.1">
    <property type="nucleotide sequence ID" value="NZ_BCMK01000048.1"/>
</dbReference>
<keyword evidence="4" id="KW-1185">Reference proteome</keyword>
<name>A0AAP6BI92_9ACTN</name>
<evidence type="ECO:0000313" key="3">
    <source>
        <dbReference type="EMBL" id="MDX3023557.1"/>
    </source>
</evidence>
<dbReference type="GeneID" id="69805688"/>
<dbReference type="AlphaFoldDB" id="A0AAP6BI92"/>
<dbReference type="EMBL" id="JARAWC010000038">
    <property type="protein sequence ID" value="MDX2965213.1"/>
    <property type="molecule type" value="Genomic_DNA"/>
</dbReference>
<dbReference type="Proteomes" id="UP001272987">
    <property type="component" value="Unassembled WGS sequence"/>
</dbReference>
<protein>
    <submittedName>
        <fullName evidence="2">Uncharacterized protein</fullName>
    </submittedName>
</protein>
<reference evidence="2 4" key="1">
    <citation type="journal article" date="2023" name="Microb. Genom.">
        <title>Mesoterricola silvestris gen. nov., sp. nov., Mesoterricola sediminis sp. nov., Geothrix oryzae sp. nov., Geothrix edaphica sp. nov., Geothrix rubra sp. nov., and Geothrix limicola sp. nov., six novel members of Acidobacteriota isolated from soils.</title>
        <authorList>
            <person name="Weisberg A.J."/>
            <person name="Pearce E."/>
            <person name="Kramer C.G."/>
            <person name="Chang J.H."/>
            <person name="Clarke C.R."/>
        </authorList>
    </citation>
    <scope>NUCLEOTIDE SEQUENCE</scope>
    <source>
        <strain evidence="3 4">NB05-1H</strain>
        <strain evidence="2">NRRL_B-16521</strain>
    </source>
</reference>
<evidence type="ECO:0000256" key="1">
    <source>
        <dbReference type="SAM" id="MobiDB-lite"/>
    </source>
</evidence>
<dbReference type="Proteomes" id="UP001282288">
    <property type="component" value="Unassembled WGS sequence"/>
</dbReference>
<proteinExistence type="predicted"/>
<accession>A0AAP6BI92</accession>
<organism evidence="2 5">
    <name type="scientific">Streptomyces acidiscabies</name>
    <dbReference type="NCBI Taxonomy" id="42234"/>
    <lineage>
        <taxon>Bacteria</taxon>
        <taxon>Bacillati</taxon>
        <taxon>Actinomycetota</taxon>
        <taxon>Actinomycetes</taxon>
        <taxon>Kitasatosporales</taxon>
        <taxon>Streptomycetaceae</taxon>
        <taxon>Streptomyces</taxon>
    </lineage>
</organism>